<dbReference type="RefSeq" id="WP_378197320.1">
    <property type="nucleotide sequence ID" value="NZ_JBHMBK010000017.1"/>
</dbReference>
<gene>
    <name evidence="2" type="ORF">ACFFTO_23180</name>
</gene>
<dbReference type="CDD" id="cd00093">
    <property type="entry name" value="HTH_XRE"/>
    <property type="match status" value="1"/>
</dbReference>
<proteinExistence type="predicted"/>
<comment type="caution">
    <text evidence="2">The sequence shown here is derived from an EMBL/GenBank/DDBJ whole genome shotgun (WGS) entry which is preliminary data.</text>
</comment>
<dbReference type="Proteomes" id="UP001589535">
    <property type="component" value="Unassembled WGS sequence"/>
</dbReference>
<dbReference type="InterPro" id="IPR043917">
    <property type="entry name" value="DUF5753"/>
</dbReference>
<accession>A0ABV5U6W6</accession>
<dbReference type="Pfam" id="PF01381">
    <property type="entry name" value="HTH_3"/>
    <property type="match status" value="1"/>
</dbReference>
<organism evidence="2 3">
    <name type="scientific">Amycolatopsis plumensis</name>
    <dbReference type="NCBI Taxonomy" id="236508"/>
    <lineage>
        <taxon>Bacteria</taxon>
        <taxon>Bacillati</taxon>
        <taxon>Actinomycetota</taxon>
        <taxon>Actinomycetes</taxon>
        <taxon>Pseudonocardiales</taxon>
        <taxon>Pseudonocardiaceae</taxon>
        <taxon>Amycolatopsis</taxon>
    </lineage>
</organism>
<reference evidence="2 3" key="1">
    <citation type="submission" date="2024-09" db="EMBL/GenBank/DDBJ databases">
        <authorList>
            <person name="Sun Q."/>
            <person name="Mori K."/>
        </authorList>
    </citation>
    <scope>NUCLEOTIDE SEQUENCE [LARGE SCALE GENOMIC DNA]</scope>
    <source>
        <strain evidence="2 3">JCM 13852</strain>
    </source>
</reference>
<dbReference type="InterPro" id="IPR010982">
    <property type="entry name" value="Lambda_DNA-bd_dom_sf"/>
</dbReference>
<feature type="domain" description="HTH cro/C1-type" evidence="1">
    <location>
        <begin position="18"/>
        <end position="71"/>
    </location>
</feature>
<keyword evidence="3" id="KW-1185">Reference proteome</keyword>
<protein>
    <submittedName>
        <fullName evidence="2">Helix-turn-helix domain-containing protein</fullName>
    </submittedName>
</protein>
<dbReference type="SUPFAM" id="SSF47413">
    <property type="entry name" value="lambda repressor-like DNA-binding domains"/>
    <property type="match status" value="1"/>
</dbReference>
<dbReference type="PROSITE" id="PS50943">
    <property type="entry name" value="HTH_CROC1"/>
    <property type="match status" value="1"/>
</dbReference>
<evidence type="ECO:0000313" key="3">
    <source>
        <dbReference type="Proteomes" id="UP001589535"/>
    </source>
</evidence>
<dbReference type="Gene3D" id="1.10.260.40">
    <property type="entry name" value="lambda repressor-like DNA-binding domains"/>
    <property type="match status" value="1"/>
</dbReference>
<dbReference type="Pfam" id="PF19054">
    <property type="entry name" value="DUF5753"/>
    <property type="match status" value="1"/>
</dbReference>
<dbReference type="InterPro" id="IPR001387">
    <property type="entry name" value="Cro/C1-type_HTH"/>
</dbReference>
<dbReference type="EMBL" id="JBHMBK010000017">
    <property type="protein sequence ID" value="MFB9687094.1"/>
    <property type="molecule type" value="Genomic_DNA"/>
</dbReference>
<evidence type="ECO:0000313" key="2">
    <source>
        <dbReference type="EMBL" id="MFB9687094.1"/>
    </source>
</evidence>
<dbReference type="SMART" id="SM00530">
    <property type="entry name" value="HTH_XRE"/>
    <property type="match status" value="1"/>
</dbReference>
<name>A0ABV5U6W6_9PSEU</name>
<sequence length="289" mass="31581">MPKTDTVTPRARTLAAAIREVRTDAGCGLRELARRIGIHFQLLSQWEYGLRNPRLEDVTAILGALGVVGARKQQILALARGASEPGWITYGPAGVQLAAVIECEKAAKSIVEWSPMSIPGLLQTPGYARALFGSYWSSEYDIDQRVMVRLERRHRIVGADPALFEALIGEAALRDRIGSPGTMAEQLRSLVEVAGYRTITVRVVPAHCGWHPGIAGPFILYSLMDKSSVVYFEHLGSGAFVPDDHDVRKYRAAVKGVQAVAMSPADSTRFIARLAEEIDDSADWTRPCA</sequence>
<evidence type="ECO:0000259" key="1">
    <source>
        <dbReference type="PROSITE" id="PS50943"/>
    </source>
</evidence>